<proteinExistence type="predicted"/>
<accession>A0A2P6RZ57</accession>
<dbReference type="Gramene" id="PRQ51693">
    <property type="protein sequence ID" value="PRQ51693"/>
    <property type="gene ID" value="RchiOBHm_Chr2g0147281"/>
</dbReference>
<comment type="caution">
    <text evidence="1">The sequence shown here is derived from an EMBL/GenBank/DDBJ whole genome shotgun (WGS) entry which is preliminary data.</text>
</comment>
<gene>
    <name evidence="1" type="ORF">RchiOBHm_Chr2g0147281</name>
</gene>
<dbReference type="EMBL" id="PDCK01000040">
    <property type="protein sequence ID" value="PRQ51693.1"/>
    <property type="molecule type" value="Genomic_DNA"/>
</dbReference>
<name>A0A2P6RZ57_ROSCH</name>
<keyword evidence="2" id="KW-1185">Reference proteome</keyword>
<reference evidence="1 2" key="1">
    <citation type="journal article" date="2018" name="Nat. Genet.">
        <title>The Rosa genome provides new insights in the design of modern roses.</title>
        <authorList>
            <person name="Bendahmane M."/>
        </authorList>
    </citation>
    <scope>NUCLEOTIDE SEQUENCE [LARGE SCALE GENOMIC DNA]</scope>
    <source>
        <strain evidence="2">cv. Old Blush</strain>
    </source>
</reference>
<dbReference type="AlphaFoldDB" id="A0A2P6RZ57"/>
<evidence type="ECO:0000313" key="2">
    <source>
        <dbReference type="Proteomes" id="UP000238479"/>
    </source>
</evidence>
<organism evidence="1 2">
    <name type="scientific">Rosa chinensis</name>
    <name type="common">China rose</name>
    <dbReference type="NCBI Taxonomy" id="74649"/>
    <lineage>
        <taxon>Eukaryota</taxon>
        <taxon>Viridiplantae</taxon>
        <taxon>Streptophyta</taxon>
        <taxon>Embryophyta</taxon>
        <taxon>Tracheophyta</taxon>
        <taxon>Spermatophyta</taxon>
        <taxon>Magnoliopsida</taxon>
        <taxon>eudicotyledons</taxon>
        <taxon>Gunneridae</taxon>
        <taxon>Pentapetalae</taxon>
        <taxon>rosids</taxon>
        <taxon>fabids</taxon>
        <taxon>Rosales</taxon>
        <taxon>Rosaceae</taxon>
        <taxon>Rosoideae</taxon>
        <taxon>Rosoideae incertae sedis</taxon>
        <taxon>Rosa</taxon>
    </lineage>
</organism>
<sequence>MFLTTLQKESRPEIEVFMSKSWLAGFCISSPVSGNFPATFKL</sequence>
<dbReference type="Proteomes" id="UP000238479">
    <property type="component" value="Chromosome 2"/>
</dbReference>
<protein>
    <submittedName>
        <fullName evidence="1">Uncharacterized protein</fullName>
    </submittedName>
</protein>
<evidence type="ECO:0000313" key="1">
    <source>
        <dbReference type="EMBL" id="PRQ51693.1"/>
    </source>
</evidence>